<reference evidence="1 2" key="1">
    <citation type="journal article" date="2019" name="Nat. Ecol. Evol.">
        <title>Megaphylogeny resolves global patterns of mushroom evolution.</title>
        <authorList>
            <person name="Varga T."/>
            <person name="Krizsan K."/>
            <person name="Foldi C."/>
            <person name="Dima B."/>
            <person name="Sanchez-Garcia M."/>
            <person name="Sanchez-Ramirez S."/>
            <person name="Szollosi G.J."/>
            <person name="Szarkandi J.G."/>
            <person name="Papp V."/>
            <person name="Albert L."/>
            <person name="Andreopoulos W."/>
            <person name="Angelini C."/>
            <person name="Antonin V."/>
            <person name="Barry K.W."/>
            <person name="Bougher N.L."/>
            <person name="Buchanan P."/>
            <person name="Buyck B."/>
            <person name="Bense V."/>
            <person name="Catcheside P."/>
            <person name="Chovatia M."/>
            <person name="Cooper J."/>
            <person name="Damon W."/>
            <person name="Desjardin D."/>
            <person name="Finy P."/>
            <person name="Geml J."/>
            <person name="Haridas S."/>
            <person name="Hughes K."/>
            <person name="Justo A."/>
            <person name="Karasinski D."/>
            <person name="Kautmanova I."/>
            <person name="Kiss B."/>
            <person name="Kocsube S."/>
            <person name="Kotiranta H."/>
            <person name="LaButti K.M."/>
            <person name="Lechner B.E."/>
            <person name="Liimatainen K."/>
            <person name="Lipzen A."/>
            <person name="Lukacs Z."/>
            <person name="Mihaltcheva S."/>
            <person name="Morgado L.N."/>
            <person name="Niskanen T."/>
            <person name="Noordeloos M.E."/>
            <person name="Ohm R.A."/>
            <person name="Ortiz-Santana B."/>
            <person name="Ovrebo C."/>
            <person name="Racz N."/>
            <person name="Riley R."/>
            <person name="Savchenko A."/>
            <person name="Shiryaev A."/>
            <person name="Soop K."/>
            <person name="Spirin V."/>
            <person name="Szebenyi C."/>
            <person name="Tomsovsky M."/>
            <person name="Tulloss R.E."/>
            <person name="Uehling J."/>
            <person name="Grigoriev I.V."/>
            <person name="Vagvolgyi C."/>
            <person name="Papp T."/>
            <person name="Martin F.M."/>
            <person name="Miettinen O."/>
            <person name="Hibbett D.S."/>
            <person name="Nagy L.G."/>
        </authorList>
    </citation>
    <scope>NUCLEOTIDE SEQUENCE [LARGE SCALE GENOMIC DNA]</scope>
    <source>
        <strain evidence="1 2">NL-1719</strain>
    </source>
</reference>
<name>A0ACD3A1A8_9AGAR</name>
<keyword evidence="2" id="KW-1185">Reference proteome</keyword>
<proteinExistence type="predicted"/>
<protein>
    <submittedName>
        <fullName evidence="1">Uncharacterized protein</fullName>
    </submittedName>
</protein>
<dbReference type="Proteomes" id="UP000308600">
    <property type="component" value="Unassembled WGS sequence"/>
</dbReference>
<evidence type="ECO:0000313" key="2">
    <source>
        <dbReference type="Proteomes" id="UP000308600"/>
    </source>
</evidence>
<evidence type="ECO:0000313" key="1">
    <source>
        <dbReference type="EMBL" id="TFK59397.1"/>
    </source>
</evidence>
<gene>
    <name evidence="1" type="ORF">BDN72DRAFT_780806</name>
</gene>
<accession>A0ACD3A1A8</accession>
<sequence>MDCLQQAILSLEASTSTGEPCQCGNVDAIYRCIDCFHSLVLCSTCIVTAHTFNPFHRLEKWCGSHFSRISLGSLGGVINLGHGGQRCPNILPLSGRHLTAVHTNGIHVILATFCGCLGAQPDLLQLASARLFPATVHRPDTVLTFAFLEDLHIHVLTSKKSVFDHHSAVQRLTNAVSPQSVPNRYPECNRVLRLWQILSSTRRAGQAHGIDSQFPSRIPQSLAVRCFACPDVGFNVEKEVVDAASEAESHKYSLFLSLDGNFRLQRTHTNKRRDADDVALIDGHSYFVNDSDYAKYLKGVDPSSENSTCAQLRAVRTQNNLKFKNAAITGVICVQCARHGYYMPRGTADLEKGEAYARTDYVLMRVLDEHDTQRWIVVSYDIWCQFHINLPNRVTKHFPNQLPILDRVRGAVPKMHVKGHMEECQLRWSFNYLPNSGETCGEKIETSWAEQNQSAGSTKQQNPGHRHDTLDDIFGFWNWNKLITLGMLIFSRRNTSNNFTSNIYLQASLSKTHTAGTIQAWRTEDITPKYVNGVWTSVYVARSKKGRPPSQLKAYQELVNQERITALAGLGQVGDAEFLSQGLRIEAEQCRIQALSASDDPSESSLLSARLALQNSLRKWLTTQGKQFPSLRDSLPNADLTLPENVPLCLPSHWTVNRPHELKHLVQVEHALRDGQCHDALDSLRTAIKTFNANYRDKQSSVRGQHPNTRAQAFLNTLDKDKVSALEKYNRARQALLNLGLSPDDRSLQPLDKTQLWGRDMGMPAELGASKKPEPWFWVVGRPSGMSPQEEKDWNYEGTHLISLDYHVEVNNMVCSGQGPVVPSPGSRQSGEGGEGDPRRRNPQSLHVIRTNGVHMAVTQWCSQPPTWSCCICIQAISYVCGVGR</sequence>
<dbReference type="EMBL" id="ML208990">
    <property type="protein sequence ID" value="TFK59397.1"/>
    <property type="molecule type" value="Genomic_DNA"/>
</dbReference>
<organism evidence="1 2">
    <name type="scientific">Pluteus cervinus</name>
    <dbReference type="NCBI Taxonomy" id="181527"/>
    <lineage>
        <taxon>Eukaryota</taxon>
        <taxon>Fungi</taxon>
        <taxon>Dikarya</taxon>
        <taxon>Basidiomycota</taxon>
        <taxon>Agaricomycotina</taxon>
        <taxon>Agaricomycetes</taxon>
        <taxon>Agaricomycetidae</taxon>
        <taxon>Agaricales</taxon>
        <taxon>Pluteineae</taxon>
        <taxon>Pluteaceae</taxon>
        <taxon>Pluteus</taxon>
    </lineage>
</organism>